<name>A0A147BUW7_IXORI</name>
<feature type="transmembrane region" description="Helical" evidence="1">
    <location>
        <begin position="21"/>
        <end position="42"/>
    </location>
</feature>
<protein>
    <submittedName>
        <fullName evidence="2">Putative secreted protein</fullName>
    </submittedName>
</protein>
<proteinExistence type="predicted"/>
<keyword evidence="1" id="KW-0472">Membrane</keyword>
<reference evidence="2" key="1">
    <citation type="journal article" date="2018" name="PLoS Negl. Trop. Dis.">
        <title>Sialome diversity of ticks revealed by RNAseq of single tick salivary glands.</title>
        <authorList>
            <person name="Perner J."/>
            <person name="Kropackova S."/>
            <person name="Kopacek P."/>
            <person name="Ribeiro J.M."/>
        </authorList>
    </citation>
    <scope>NUCLEOTIDE SEQUENCE</scope>
    <source>
        <strain evidence="2">Siblings of single egg batch collected in Ceske Budejovice</strain>
        <tissue evidence="2">Salivary glands</tissue>
    </source>
</reference>
<keyword evidence="1" id="KW-1133">Transmembrane helix</keyword>
<dbReference type="AlphaFoldDB" id="A0A147BUW7"/>
<organism evidence="2">
    <name type="scientific">Ixodes ricinus</name>
    <name type="common">Common tick</name>
    <name type="synonym">Acarus ricinus</name>
    <dbReference type="NCBI Taxonomy" id="34613"/>
    <lineage>
        <taxon>Eukaryota</taxon>
        <taxon>Metazoa</taxon>
        <taxon>Ecdysozoa</taxon>
        <taxon>Arthropoda</taxon>
        <taxon>Chelicerata</taxon>
        <taxon>Arachnida</taxon>
        <taxon>Acari</taxon>
        <taxon>Parasitiformes</taxon>
        <taxon>Ixodida</taxon>
        <taxon>Ixodoidea</taxon>
        <taxon>Ixodidae</taxon>
        <taxon>Ixodinae</taxon>
        <taxon>Ixodes</taxon>
    </lineage>
</organism>
<sequence>MSRLAVLGQHLQLAQQQFLQLVLLLLFALCEELVWLLCRLLLLRQRIFWRAHLPCQLLMLLLLQQRILWRAHRRHLPCQCLCQCLERSMARFTLAMVFSCKRRS</sequence>
<keyword evidence="1" id="KW-0812">Transmembrane</keyword>
<evidence type="ECO:0000256" key="1">
    <source>
        <dbReference type="SAM" id="Phobius"/>
    </source>
</evidence>
<accession>A0A147BUW7</accession>
<dbReference type="EMBL" id="GEGO01000896">
    <property type="protein sequence ID" value="JAR94508.1"/>
    <property type="molecule type" value="Transcribed_RNA"/>
</dbReference>
<evidence type="ECO:0000313" key="2">
    <source>
        <dbReference type="EMBL" id="JAR94508.1"/>
    </source>
</evidence>